<keyword evidence="15" id="KW-1185">Reference proteome</keyword>
<evidence type="ECO:0000256" key="9">
    <source>
        <dbReference type="ARBA" id="ARBA00031904"/>
    </source>
</evidence>
<evidence type="ECO:0000256" key="8">
    <source>
        <dbReference type="ARBA" id="ARBA00031329"/>
    </source>
</evidence>
<feature type="domain" description="Glutamine amidotransferase" evidence="11">
    <location>
        <begin position="347"/>
        <end position="386"/>
    </location>
</feature>
<evidence type="ECO:0000256" key="4">
    <source>
        <dbReference type="ARBA" id="ARBA00013139"/>
    </source>
</evidence>
<comment type="similarity">
    <text evidence="3">In the C-terminal section; belongs to the anthranilate synthase component I family.</text>
</comment>
<name>A0ABR0WB00_REHGL</name>
<sequence length="968" mass="109781">MLWVVLPTRNGYWTRESPVTALERKTISQNKYLKSVIPKCFSRLGDLNWKDRHNGVLKKAFVSSHLVPGQLEGSYVGKKQLYEPSLKLEFVRTLLIDNYDSYTYNIYQELSVINGCKLIVESSYEDGKRGIDRRKPSFYETKLNFVCLKDLGITEQPFHRLPPVVIHNDEWSWEDVCHYLYEEKAFDNIVISPGPGSPTCPADVGLCLRLLRECTDIPILGVCLGHQALGYVHGAQIIHAPEPIHGRLSDIEHNGCGLFHGIPSGRNSEFKVVRYHSLVIDPSSLPRELIPIAWTSSPDTIPFFGNQNFDSYFDGFERQAGSEIFAKSLSTKSAYGLQRHSSNSQDMQNGSVLMGIMHSSRPHYGLQFHPESIATCHGRQIFKNFAEITKDYWFRLRSSLDSKRKGHYSVTLSSELYLACMQVPNVTQLFQDVVRSNHLVNGFDNMKHGSLRNLVNPSHSRNAKFLKLKWRKVECSVSQVGGPENIFCELFGDHHAGNTCQQLLKELQSFRYDVADYEGLPFDFYGGFIGYIGYDLKVECGAYANRHKSRAPDACLFFTDNLVVIDHHCDDIYVMSILDESTSTTPWIDDVEQKLLNMKLRPQRKSVCPAYKVSSKISPREGFTTEKSREQYITDIEKCQEFIKNGESYELCLTTQMNRSVGEIDSLGLYLNLRKKNPAPYAAWLNFPKQNLCICCSSPERFLRLDRDGILEAKPIKGTIARGASPEEDDLHKQRLQYSEKDQAENLMIVDLLRNDLGRVCEPGSVHVPRLMEIESYATVHTMVSTIRGKKRSTSAPSTVSERHFGGSMTGAPKLRSMEILDSLESSSRGIYSGCIGYFSYNQTFDLNIVIRTIVIHDGVASIGAGGAITALSNSNDEYEEMVLKTRAPSKAVLECVRRALRRTMDVHERRNQNPQETLGRESLTTTCRKKCLANLKKKQAWKQTSEFIMDDFCKCGRNAVKKTTWTT</sequence>
<dbReference type="Gene3D" id="3.40.50.880">
    <property type="match status" value="1"/>
</dbReference>
<feature type="region of interest" description="Disordered" evidence="10">
    <location>
        <begin position="788"/>
        <end position="808"/>
    </location>
</feature>
<dbReference type="PROSITE" id="PS51273">
    <property type="entry name" value="GATASE_TYPE_1"/>
    <property type="match status" value="1"/>
</dbReference>
<feature type="domain" description="Chorismate-utilising enzyme C-terminal" evidence="12">
    <location>
        <begin position="629"/>
        <end position="885"/>
    </location>
</feature>
<feature type="domain" description="Anthranilate synthase component I N-terminal" evidence="13">
    <location>
        <begin position="507"/>
        <end position="573"/>
    </location>
</feature>
<accession>A0ABR0WB00</accession>
<comment type="caution">
    <text evidence="14">The sequence shown here is derived from an EMBL/GenBank/DDBJ whole genome shotgun (WGS) entry which is preliminary data.</text>
</comment>
<dbReference type="Gene3D" id="3.60.120.10">
    <property type="entry name" value="Anthranilate synthase"/>
    <property type="match status" value="1"/>
</dbReference>
<evidence type="ECO:0000256" key="5">
    <source>
        <dbReference type="ARBA" id="ARBA00022679"/>
    </source>
</evidence>
<keyword evidence="7" id="KW-0315">Glutamine amidotransferase</keyword>
<comment type="catalytic activity">
    <reaction evidence="1">
        <text>chorismate + L-glutamine = 4-amino-4-deoxychorismate + L-glutamate</text>
        <dbReference type="Rhea" id="RHEA:11672"/>
        <dbReference type="ChEBI" id="CHEBI:29748"/>
        <dbReference type="ChEBI" id="CHEBI:29985"/>
        <dbReference type="ChEBI" id="CHEBI:58359"/>
        <dbReference type="ChEBI" id="CHEBI:58406"/>
        <dbReference type="EC" id="2.6.1.85"/>
    </reaction>
</comment>
<dbReference type="EC" id="2.6.1.85" evidence="4"/>
<dbReference type="PRINTS" id="PR00095">
    <property type="entry name" value="ANTSNTHASEI"/>
</dbReference>
<dbReference type="InterPro" id="IPR017926">
    <property type="entry name" value="GATASE"/>
</dbReference>
<evidence type="ECO:0000259" key="13">
    <source>
        <dbReference type="Pfam" id="PF04715"/>
    </source>
</evidence>
<keyword evidence="5" id="KW-0808">Transferase</keyword>
<evidence type="ECO:0000259" key="11">
    <source>
        <dbReference type="Pfam" id="PF00117"/>
    </source>
</evidence>
<dbReference type="InterPro" id="IPR019999">
    <property type="entry name" value="Anth_synth_I-like"/>
</dbReference>
<dbReference type="PRINTS" id="PR00099">
    <property type="entry name" value="CPSGATASE"/>
</dbReference>
<dbReference type="Pfam" id="PF00117">
    <property type="entry name" value="GATase"/>
    <property type="match status" value="2"/>
</dbReference>
<evidence type="ECO:0000313" key="14">
    <source>
        <dbReference type="EMBL" id="KAK6144797.1"/>
    </source>
</evidence>
<evidence type="ECO:0000256" key="10">
    <source>
        <dbReference type="SAM" id="MobiDB-lite"/>
    </source>
</evidence>
<dbReference type="InterPro" id="IPR005801">
    <property type="entry name" value="ADC_synthase"/>
</dbReference>
<dbReference type="CDD" id="cd01743">
    <property type="entry name" value="GATase1_Anthranilate_Synthase"/>
    <property type="match status" value="1"/>
</dbReference>
<dbReference type="SUPFAM" id="SSF52317">
    <property type="entry name" value="Class I glutamine amidotransferase-like"/>
    <property type="match status" value="1"/>
</dbReference>
<keyword evidence="6" id="KW-0289">Folate biosynthesis</keyword>
<evidence type="ECO:0000313" key="15">
    <source>
        <dbReference type="Proteomes" id="UP001318860"/>
    </source>
</evidence>
<evidence type="ECO:0000256" key="3">
    <source>
        <dbReference type="ARBA" id="ARBA00005970"/>
    </source>
</evidence>
<evidence type="ECO:0000256" key="6">
    <source>
        <dbReference type="ARBA" id="ARBA00022909"/>
    </source>
</evidence>
<evidence type="ECO:0000256" key="1">
    <source>
        <dbReference type="ARBA" id="ARBA00001000"/>
    </source>
</evidence>
<evidence type="ECO:0000259" key="12">
    <source>
        <dbReference type="Pfam" id="PF00425"/>
    </source>
</evidence>
<dbReference type="InterPro" id="IPR006221">
    <property type="entry name" value="TrpG/PapA_dom"/>
</dbReference>
<comment type="pathway">
    <text evidence="2">Cofactor biosynthesis; tetrahydrofolate biosynthesis; 4-aminobenzoate from chorismate: step 1/2.</text>
</comment>
<dbReference type="EMBL" id="JABTTQ020000012">
    <property type="protein sequence ID" value="KAK6144797.1"/>
    <property type="molecule type" value="Genomic_DNA"/>
</dbReference>
<organism evidence="14 15">
    <name type="scientific">Rehmannia glutinosa</name>
    <name type="common">Chinese foxglove</name>
    <dbReference type="NCBI Taxonomy" id="99300"/>
    <lineage>
        <taxon>Eukaryota</taxon>
        <taxon>Viridiplantae</taxon>
        <taxon>Streptophyta</taxon>
        <taxon>Embryophyta</taxon>
        <taxon>Tracheophyta</taxon>
        <taxon>Spermatophyta</taxon>
        <taxon>Magnoliopsida</taxon>
        <taxon>eudicotyledons</taxon>
        <taxon>Gunneridae</taxon>
        <taxon>Pentapetalae</taxon>
        <taxon>asterids</taxon>
        <taxon>lamiids</taxon>
        <taxon>Lamiales</taxon>
        <taxon>Orobanchaceae</taxon>
        <taxon>Rehmannieae</taxon>
        <taxon>Rehmannia</taxon>
    </lineage>
</organism>
<dbReference type="Pfam" id="PF00425">
    <property type="entry name" value="Chorismate_bind"/>
    <property type="match status" value="1"/>
</dbReference>
<dbReference type="PANTHER" id="PTHR11236">
    <property type="entry name" value="AMINOBENZOATE/ANTHRANILATE SYNTHASE"/>
    <property type="match status" value="1"/>
</dbReference>
<evidence type="ECO:0000256" key="2">
    <source>
        <dbReference type="ARBA" id="ARBA00005009"/>
    </source>
</evidence>
<proteinExistence type="inferred from homology"/>
<dbReference type="Proteomes" id="UP001318860">
    <property type="component" value="Unassembled WGS sequence"/>
</dbReference>
<dbReference type="Pfam" id="PF04715">
    <property type="entry name" value="Anth_synt_I_N"/>
    <property type="match status" value="1"/>
</dbReference>
<dbReference type="InterPro" id="IPR015890">
    <property type="entry name" value="Chorismate_C"/>
</dbReference>
<reference evidence="14 15" key="1">
    <citation type="journal article" date="2021" name="Comput. Struct. Biotechnol. J.">
        <title>De novo genome assembly of the potent medicinal plant Rehmannia glutinosa using nanopore technology.</title>
        <authorList>
            <person name="Ma L."/>
            <person name="Dong C."/>
            <person name="Song C."/>
            <person name="Wang X."/>
            <person name="Zheng X."/>
            <person name="Niu Y."/>
            <person name="Chen S."/>
            <person name="Feng W."/>
        </authorList>
    </citation>
    <scope>NUCLEOTIDE SEQUENCE [LARGE SCALE GENOMIC DNA]</scope>
    <source>
        <strain evidence="14">DH-2019</strain>
    </source>
</reference>
<dbReference type="PANTHER" id="PTHR11236:SF18">
    <property type="entry name" value="AMINODEOXYCHORISMATE SYNTHASE"/>
    <property type="match status" value="1"/>
</dbReference>
<feature type="domain" description="Glutamine amidotransferase" evidence="11">
    <location>
        <begin position="174"/>
        <end position="298"/>
    </location>
</feature>
<dbReference type="SUPFAM" id="SSF56322">
    <property type="entry name" value="ADC synthase"/>
    <property type="match status" value="1"/>
</dbReference>
<dbReference type="InterPro" id="IPR006805">
    <property type="entry name" value="Anth_synth_I_N"/>
</dbReference>
<dbReference type="InterPro" id="IPR029062">
    <property type="entry name" value="Class_I_gatase-like"/>
</dbReference>
<evidence type="ECO:0000256" key="7">
    <source>
        <dbReference type="ARBA" id="ARBA00022962"/>
    </source>
</evidence>
<gene>
    <name evidence="14" type="ORF">DH2020_021617</name>
</gene>
<protein>
    <recommendedName>
        <fullName evidence="4">aminodeoxychorismate synthase</fullName>
        <ecNumber evidence="4">2.6.1.85</ecNumber>
    </recommendedName>
    <alternativeName>
        <fullName evidence="8">Para-aminobenzoate synthase</fullName>
    </alternativeName>
    <alternativeName>
        <fullName evidence="9">p-aminobenzoic acid synthase</fullName>
    </alternativeName>
</protein>